<organism evidence="7 8">
    <name type="scientific">Paratrimastix pyriformis</name>
    <dbReference type="NCBI Taxonomy" id="342808"/>
    <lineage>
        <taxon>Eukaryota</taxon>
        <taxon>Metamonada</taxon>
        <taxon>Preaxostyla</taxon>
        <taxon>Paratrimastigidae</taxon>
        <taxon>Paratrimastix</taxon>
    </lineage>
</organism>
<evidence type="ECO:0000259" key="5">
    <source>
        <dbReference type="PROSITE" id="PS50089"/>
    </source>
</evidence>
<dbReference type="Gene3D" id="3.30.70.330">
    <property type="match status" value="1"/>
</dbReference>
<dbReference type="Proteomes" id="UP001141327">
    <property type="component" value="Unassembled WGS sequence"/>
</dbReference>
<keyword evidence="1 3" id="KW-0694">RNA-binding</keyword>
<keyword evidence="2" id="KW-0862">Zinc</keyword>
<dbReference type="Pfam" id="PF13920">
    <property type="entry name" value="zf-C3HC4_3"/>
    <property type="match status" value="1"/>
</dbReference>
<evidence type="ECO:0000256" key="4">
    <source>
        <dbReference type="SAM" id="MobiDB-lite"/>
    </source>
</evidence>
<feature type="compositionally biased region" description="Low complexity" evidence="4">
    <location>
        <begin position="418"/>
        <end position="427"/>
    </location>
</feature>
<evidence type="ECO:0000256" key="1">
    <source>
        <dbReference type="ARBA" id="ARBA00022884"/>
    </source>
</evidence>
<dbReference type="InterPro" id="IPR001841">
    <property type="entry name" value="Znf_RING"/>
</dbReference>
<proteinExistence type="predicted"/>
<keyword evidence="2" id="KW-0863">Zinc-finger</keyword>
<dbReference type="Pfam" id="PF00076">
    <property type="entry name" value="RRM_1"/>
    <property type="match status" value="1"/>
</dbReference>
<comment type="caution">
    <text evidence="7">The sequence shown here is derived from an EMBL/GenBank/DDBJ whole genome shotgun (WGS) entry which is preliminary data.</text>
</comment>
<evidence type="ECO:0000259" key="6">
    <source>
        <dbReference type="PROSITE" id="PS50102"/>
    </source>
</evidence>
<keyword evidence="2" id="KW-0479">Metal-binding</keyword>
<dbReference type="PANTHER" id="PTHR48027">
    <property type="entry name" value="HETEROGENEOUS NUCLEAR RIBONUCLEOPROTEIN 87F-RELATED"/>
    <property type="match status" value="1"/>
</dbReference>
<dbReference type="EMBL" id="JAPMOS010000014">
    <property type="protein sequence ID" value="KAJ4460223.1"/>
    <property type="molecule type" value="Genomic_DNA"/>
</dbReference>
<gene>
    <name evidence="7" type="ORF">PAPYR_3612</name>
</gene>
<accession>A0ABQ8UN51</accession>
<dbReference type="CDD" id="cd21608">
    <property type="entry name" value="RRM2_NsCP33_like"/>
    <property type="match status" value="1"/>
</dbReference>
<evidence type="ECO:0000256" key="3">
    <source>
        <dbReference type="PROSITE-ProRule" id="PRU00176"/>
    </source>
</evidence>
<dbReference type="InterPro" id="IPR012677">
    <property type="entry name" value="Nucleotide-bd_a/b_plait_sf"/>
</dbReference>
<keyword evidence="8" id="KW-1185">Reference proteome</keyword>
<feature type="domain" description="RRM" evidence="6">
    <location>
        <begin position="291"/>
        <end position="369"/>
    </location>
</feature>
<sequence>MGNAVSEIQERLAGPNPEISWASYVRCCGPAAHELPLLAFKNVFKNRVFHWQGTIARLGKPEATSLLRTNHYTIRMNPTESLMGMNSDINLIVPKALRGMVRGWYVGCQVSFCARMVSQGGKLTNHVMELVNFVSPSELAPQRWEDYLYNCGWAAQSMPEFRFNKWFRGKIFMLPVKVLSCRQRALSSIFDIRVMKDGITLTLTCQGESLKRAPVHVVPGAEIAFIGRWVGVHHLEVIDFLRENDTPTIAGVDYVESVLRIRQSTPAGGAPPPAFAPFQQQASPRRAEDGAKLFIGGLAWGTTDDTLRTAFEAYGKVIEARVMADRETGRSRGFGFVTYENDAAAMRAMEQMNDKELDGRRIRVDRAQDRAPGGPRPVTLMASAPLGARSAPMYMLPSAAFTPVYQEPTAPPPPPTGGYPAATATVPAPAPAPGPSVPATATATATSGSYAPPTASSSAPAGQCTICLDQPATVVFVPCGHLCCCPDCSEMIMAKNRQCPICRADISTSVRTFFSGAPADEPMPCGTPSACDKSPSEKPEKPEKPEKDEPEKPEKPEKRKKEDCIIS</sequence>
<feature type="compositionally biased region" description="Basic and acidic residues" evidence="4">
    <location>
        <begin position="534"/>
        <end position="567"/>
    </location>
</feature>
<feature type="region of interest" description="Disordered" evidence="4">
    <location>
        <begin position="517"/>
        <end position="567"/>
    </location>
</feature>
<dbReference type="SUPFAM" id="SSF57850">
    <property type="entry name" value="RING/U-box"/>
    <property type="match status" value="1"/>
</dbReference>
<dbReference type="InterPro" id="IPR013083">
    <property type="entry name" value="Znf_RING/FYVE/PHD"/>
</dbReference>
<dbReference type="InterPro" id="IPR035979">
    <property type="entry name" value="RBD_domain_sf"/>
</dbReference>
<evidence type="ECO:0000256" key="2">
    <source>
        <dbReference type="PROSITE-ProRule" id="PRU00175"/>
    </source>
</evidence>
<dbReference type="Gene3D" id="3.30.40.10">
    <property type="entry name" value="Zinc/RING finger domain, C3HC4 (zinc finger)"/>
    <property type="match status" value="1"/>
</dbReference>
<dbReference type="SUPFAM" id="SSF54928">
    <property type="entry name" value="RNA-binding domain, RBD"/>
    <property type="match status" value="1"/>
</dbReference>
<dbReference type="PROSITE" id="PS50102">
    <property type="entry name" value="RRM"/>
    <property type="match status" value="1"/>
</dbReference>
<dbReference type="SMART" id="SM00360">
    <property type="entry name" value="RRM"/>
    <property type="match status" value="1"/>
</dbReference>
<evidence type="ECO:0000313" key="7">
    <source>
        <dbReference type="EMBL" id="KAJ4460223.1"/>
    </source>
</evidence>
<name>A0ABQ8UN51_9EUKA</name>
<reference evidence="7" key="1">
    <citation type="journal article" date="2022" name="bioRxiv">
        <title>Genomics of Preaxostyla Flagellates Illuminates Evolutionary Transitions and the Path Towards Mitochondrial Loss.</title>
        <authorList>
            <person name="Novak L.V.F."/>
            <person name="Treitli S.C."/>
            <person name="Pyrih J."/>
            <person name="Halakuc P."/>
            <person name="Pipaliya S.V."/>
            <person name="Vacek V."/>
            <person name="Brzon O."/>
            <person name="Soukal P."/>
            <person name="Eme L."/>
            <person name="Dacks J.B."/>
            <person name="Karnkowska A."/>
            <person name="Elias M."/>
            <person name="Hampl V."/>
        </authorList>
    </citation>
    <scope>NUCLEOTIDE SEQUENCE</scope>
    <source>
        <strain evidence="7">RCP-MX</strain>
    </source>
</reference>
<dbReference type="InterPro" id="IPR052462">
    <property type="entry name" value="SLIRP/GR-RBP-like"/>
</dbReference>
<dbReference type="PROSITE" id="PS50089">
    <property type="entry name" value="ZF_RING_2"/>
    <property type="match status" value="1"/>
</dbReference>
<feature type="domain" description="RING-type" evidence="5">
    <location>
        <begin position="464"/>
        <end position="503"/>
    </location>
</feature>
<protein>
    <submittedName>
        <fullName evidence="7">RNA-binding protein</fullName>
    </submittedName>
</protein>
<evidence type="ECO:0000313" key="8">
    <source>
        <dbReference type="Proteomes" id="UP001141327"/>
    </source>
</evidence>
<dbReference type="InterPro" id="IPR000504">
    <property type="entry name" value="RRM_dom"/>
</dbReference>
<feature type="region of interest" description="Disordered" evidence="4">
    <location>
        <begin position="406"/>
        <end position="455"/>
    </location>
</feature>
<feature type="compositionally biased region" description="Low complexity" evidence="4">
    <location>
        <begin position="437"/>
        <end position="455"/>
    </location>
</feature>
<dbReference type="InterPro" id="IPR048289">
    <property type="entry name" value="RRM2_NsCP33-like"/>
</dbReference>